<evidence type="ECO:0000313" key="1">
    <source>
        <dbReference type="EMBL" id="CAK5058491.1"/>
    </source>
</evidence>
<dbReference type="EMBL" id="CAVMJV010000017">
    <property type="protein sequence ID" value="CAK5058491.1"/>
    <property type="molecule type" value="Genomic_DNA"/>
</dbReference>
<organism evidence="1 2">
    <name type="scientific">Meloidogyne enterolobii</name>
    <name type="common">Root-knot nematode worm</name>
    <name type="synonym">Meloidogyne mayaguensis</name>
    <dbReference type="NCBI Taxonomy" id="390850"/>
    <lineage>
        <taxon>Eukaryota</taxon>
        <taxon>Metazoa</taxon>
        <taxon>Ecdysozoa</taxon>
        <taxon>Nematoda</taxon>
        <taxon>Chromadorea</taxon>
        <taxon>Rhabditida</taxon>
        <taxon>Tylenchina</taxon>
        <taxon>Tylenchomorpha</taxon>
        <taxon>Tylenchoidea</taxon>
        <taxon>Meloidogynidae</taxon>
        <taxon>Meloidogyninae</taxon>
        <taxon>Meloidogyne</taxon>
    </lineage>
</organism>
<gene>
    <name evidence="1" type="ORF">MENTE1834_LOCUS15456</name>
</gene>
<accession>A0ACB0YQP4</accession>
<protein>
    <submittedName>
        <fullName evidence="1">Uncharacterized protein</fullName>
    </submittedName>
</protein>
<dbReference type="Proteomes" id="UP001497535">
    <property type="component" value="Unassembled WGS sequence"/>
</dbReference>
<comment type="caution">
    <text evidence="1">The sequence shown here is derived from an EMBL/GenBank/DDBJ whole genome shotgun (WGS) entry which is preliminary data.</text>
</comment>
<keyword evidence="2" id="KW-1185">Reference proteome</keyword>
<evidence type="ECO:0000313" key="2">
    <source>
        <dbReference type="Proteomes" id="UP001497535"/>
    </source>
</evidence>
<name>A0ACB0YQP4_MELEN</name>
<proteinExistence type="predicted"/>
<reference evidence="1" key="1">
    <citation type="submission" date="2023-11" db="EMBL/GenBank/DDBJ databases">
        <authorList>
            <person name="Poullet M."/>
        </authorList>
    </citation>
    <scope>NUCLEOTIDE SEQUENCE</scope>
    <source>
        <strain evidence="1">E1834</strain>
    </source>
</reference>
<sequence>MKKKGKYLKVFLLNFKNRKFIFFLEFSEYEIDLKDIPNNNHSTTQTQQSQQHIHIGHRKRNPLTKIKSKLDKVETTRRRKQQKWNDNQNVKL</sequence>